<evidence type="ECO:0000256" key="1">
    <source>
        <dbReference type="SAM" id="Coils"/>
    </source>
</evidence>
<keyword evidence="2" id="KW-0812">Transmembrane</keyword>
<accession>A0A0N0GR28</accession>
<dbReference type="OrthoDB" id="8780950at2"/>
<feature type="transmembrane region" description="Helical" evidence="2">
    <location>
        <begin position="107"/>
        <end position="129"/>
    </location>
</feature>
<keyword evidence="2" id="KW-0472">Membrane</keyword>
<protein>
    <submittedName>
        <fullName evidence="3">Uncharacterized protein</fullName>
    </submittedName>
</protein>
<sequence>MALGSPLYRKLSGARDASADAPCDCTHSRYVPRAEFSSRIDAVEARTDARIASMQTTTSSIQAEMRTFREEMRTFREDMRRLREEIKEIWTTIAELRRDMKVESRQLKFWMVGTGIGVVLGIAAFNATVLSSMVASFESGKNLTAVQIQLQQQGAENQRMLERVRNQLELIEARTAALHTVASSAQ</sequence>
<organism evidence="3 4">
    <name type="scientific">Amantichitinum ursilacus</name>
    <dbReference type="NCBI Taxonomy" id="857265"/>
    <lineage>
        <taxon>Bacteria</taxon>
        <taxon>Pseudomonadati</taxon>
        <taxon>Pseudomonadota</taxon>
        <taxon>Betaproteobacteria</taxon>
        <taxon>Neisseriales</taxon>
        <taxon>Chitinibacteraceae</taxon>
        <taxon>Amantichitinum</taxon>
    </lineage>
</organism>
<dbReference type="Proteomes" id="UP000037939">
    <property type="component" value="Unassembled WGS sequence"/>
</dbReference>
<dbReference type="RefSeq" id="WP_053936119.1">
    <property type="nucleotide sequence ID" value="NZ_LAQT01000001.1"/>
</dbReference>
<keyword evidence="1" id="KW-0175">Coiled coil</keyword>
<reference evidence="3 4" key="1">
    <citation type="submission" date="2015-07" db="EMBL/GenBank/DDBJ databases">
        <title>Draft genome sequence of the Amantichitinum ursilacus IGB-41, a new chitin-degrading bacterium.</title>
        <authorList>
            <person name="Kirstahler P."/>
            <person name="Guenther M."/>
            <person name="Grumaz C."/>
            <person name="Rupp S."/>
            <person name="Zibek S."/>
            <person name="Sohn K."/>
        </authorList>
    </citation>
    <scope>NUCLEOTIDE SEQUENCE [LARGE SCALE GENOMIC DNA]</scope>
    <source>
        <strain evidence="3 4">IGB-41</strain>
    </source>
</reference>
<proteinExistence type="predicted"/>
<gene>
    <name evidence="3" type="ORF">WG78_02195</name>
</gene>
<dbReference type="EMBL" id="LAQT01000001">
    <property type="protein sequence ID" value="KPC55430.1"/>
    <property type="molecule type" value="Genomic_DNA"/>
</dbReference>
<keyword evidence="2" id="KW-1133">Transmembrane helix</keyword>
<feature type="coiled-coil region" evidence="1">
    <location>
        <begin position="65"/>
        <end position="99"/>
    </location>
</feature>
<evidence type="ECO:0000256" key="2">
    <source>
        <dbReference type="SAM" id="Phobius"/>
    </source>
</evidence>
<name>A0A0N0GR28_9NEIS</name>
<comment type="caution">
    <text evidence="3">The sequence shown here is derived from an EMBL/GenBank/DDBJ whole genome shotgun (WGS) entry which is preliminary data.</text>
</comment>
<keyword evidence="4" id="KW-1185">Reference proteome</keyword>
<dbReference type="STRING" id="857265.WG78_02195"/>
<dbReference type="AlphaFoldDB" id="A0A0N0GR28"/>
<evidence type="ECO:0000313" key="3">
    <source>
        <dbReference type="EMBL" id="KPC55430.1"/>
    </source>
</evidence>
<evidence type="ECO:0000313" key="4">
    <source>
        <dbReference type="Proteomes" id="UP000037939"/>
    </source>
</evidence>